<evidence type="ECO:0000313" key="2">
    <source>
        <dbReference type="Proteomes" id="UP001180531"/>
    </source>
</evidence>
<proteinExistence type="predicted"/>
<keyword evidence="2" id="KW-1185">Reference proteome</keyword>
<evidence type="ECO:0000313" key="1">
    <source>
        <dbReference type="EMBL" id="MDT0451866.1"/>
    </source>
</evidence>
<protein>
    <recommendedName>
        <fullName evidence="3">Head-tail adaptor protein</fullName>
    </recommendedName>
</protein>
<gene>
    <name evidence="1" type="ORF">RM609_22675</name>
</gene>
<reference evidence="1" key="1">
    <citation type="submission" date="2024-05" db="EMBL/GenBank/DDBJ databases">
        <title>30 novel species of actinomycetes from the DSMZ collection.</title>
        <authorList>
            <person name="Nouioui I."/>
        </authorList>
    </citation>
    <scope>NUCLEOTIDE SEQUENCE</scope>
    <source>
        <strain evidence="1">DSM 40473</strain>
    </source>
</reference>
<name>A0ABU2SSF5_9ACTN</name>
<sequence>MIALPPPAFGEVVTVLRPGPAVLDIYGNDTPGSDHEHPLHGCVVAPAPGTETLGGQNTVTDRVVIYAPAGSDVRPTDRLRVRGVVFTVHGPAEVFRSPLTGTHAGVQIAAQCVTG</sequence>
<accession>A0ABU2SSF5</accession>
<dbReference type="RefSeq" id="WP_311613354.1">
    <property type="nucleotide sequence ID" value="NZ_JAVRFI010000016.1"/>
</dbReference>
<dbReference type="EMBL" id="JAVRFI010000016">
    <property type="protein sequence ID" value="MDT0451866.1"/>
    <property type="molecule type" value="Genomic_DNA"/>
</dbReference>
<organism evidence="1 2">
    <name type="scientific">Streptomyces hesseae</name>
    <dbReference type="NCBI Taxonomy" id="3075519"/>
    <lineage>
        <taxon>Bacteria</taxon>
        <taxon>Bacillati</taxon>
        <taxon>Actinomycetota</taxon>
        <taxon>Actinomycetes</taxon>
        <taxon>Kitasatosporales</taxon>
        <taxon>Streptomycetaceae</taxon>
        <taxon>Streptomyces</taxon>
    </lineage>
</organism>
<evidence type="ECO:0008006" key="3">
    <source>
        <dbReference type="Google" id="ProtNLM"/>
    </source>
</evidence>
<comment type="caution">
    <text evidence="1">The sequence shown here is derived from an EMBL/GenBank/DDBJ whole genome shotgun (WGS) entry which is preliminary data.</text>
</comment>
<dbReference type="Proteomes" id="UP001180531">
    <property type="component" value="Unassembled WGS sequence"/>
</dbReference>